<name>A0A9P9F258_9HYPO</name>
<evidence type="ECO:0000313" key="3">
    <source>
        <dbReference type="Proteomes" id="UP000717696"/>
    </source>
</evidence>
<proteinExistence type="predicted"/>
<protein>
    <submittedName>
        <fullName evidence="2">Uncharacterized protein</fullName>
    </submittedName>
</protein>
<evidence type="ECO:0000313" key="2">
    <source>
        <dbReference type="EMBL" id="KAH7151779.1"/>
    </source>
</evidence>
<dbReference type="Proteomes" id="UP000717696">
    <property type="component" value="Unassembled WGS sequence"/>
</dbReference>
<accession>A0A9P9F258</accession>
<sequence>MDEPRGKATSTKPLAVGCLCCSVPGSSPLGGWPSPGMELHVVAPGALQPSQGHRISHQPSKGNRIRPSSPPTGGLKPATPITQDVGRTGTQAVASMIQRLPQRRQPREILLRRFPSAGNDPIDLELGPRRDLEGTPNGCDCVISSLQSRTDWGKRPGGSRYRPTKYRLRGLRSRATGGFGAGHETSRPFDCKPFWLWSLDTGCRAYHRHPAPGSREFEVRFCSRLVPGLSRPGPGPPFLLSSLYFSAFSESLLLPPLSYIPPLQFTPSPTTPHPRYPLCLLSTLDQLFRRHRLPPTTLKPCATALSRSFSFPSPLNSSL</sequence>
<dbReference type="AlphaFoldDB" id="A0A9P9F258"/>
<feature type="compositionally biased region" description="Polar residues" evidence="1">
    <location>
        <begin position="48"/>
        <end position="61"/>
    </location>
</feature>
<gene>
    <name evidence="2" type="ORF">B0J13DRAFT_546812</name>
</gene>
<keyword evidence="3" id="KW-1185">Reference proteome</keyword>
<comment type="caution">
    <text evidence="2">The sequence shown here is derived from an EMBL/GenBank/DDBJ whole genome shotgun (WGS) entry which is preliminary data.</text>
</comment>
<evidence type="ECO:0000256" key="1">
    <source>
        <dbReference type="SAM" id="MobiDB-lite"/>
    </source>
</evidence>
<dbReference type="EMBL" id="JAGMUU010000005">
    <property type="protein sequence ID" value="KAH7151779.1"/>
    <property type="molecule type" value="Genomic_DNA"/>
</dbReference>
<organism evidence="2 3">
    <name type="scientific">Dactylonectria estremocensis</name>
    <dbReference type="NCBI Taxonomy" id="1079267"/>
    <lineage>
        <taxon>Eukaryota</taxon>
        <taxon>Fungi</taxon>
        <taxon>Dikarya</taxon>
        <taxon>Ascomycota</taxon>
        <taxon>Pezizomycotina</taxon>
        <taxon>Sordariomycetes</taxon>
        <taxon>Hypocreomycetidae</taxon>
        <taxon>Hypocreales</taxon>
        <taxon>Nectriaceae</taxon>
        <taxon>Dactylonectria</taxon>
    </lineage>
</organism>
<reference evidence="2" key="1">
    <citation type="journal article" date="2021" name="Nat. Commun.">
        <title>Genetic determinants of endophytism in the Arabidopsis root mycobiome.</title>
        <authorList>
            <person name="Mesny F."/>
            <person name="Miyauchi S."/>
            <person name="Thiergart T."/>
            <person name="Pickel B."/>
            <person name="Atanasova L."/>
            <person name="Karlsson M."/>
            <person name="Huettel B."/>
            <person name="Barry K.W."/>
            <person name="Haridas S."/>
            <person name="Chen C."/>
            <person name="Bauer D."/>
            <person name="Andreopoulos W."/>
            <person name="Pangilinan J."/>
            <person name="LaButti K."/>
            <person name="Riley R."/>
            <person name="Lipzen A."/>
            <person name="Clum A."/>
            <person name="Drula E."/>
            <person name="Henrissat B."/>
            <person name="Kohler A."/>
            <person name="Grigoriev I.V."/>
            <person name="Martin F.M."/>
            <person name="Hacquard S."/>
        </authorList>
    </citation>
    <scope>NUCLEOTIDE SEQUENCE</scope>
    <source>
        <strain evidence="2">MPI-CAGE-AT-0021</strain>
    </source>
</reference>
<feature type="region of interest" description="Disordered" evidence="1">
    <location>
        <begin position="48"/>
        <end position="83"/>
    </location>
</feature>